<evidence type="ECO:0000256" key="4">
    <source>
        <dbReference type="ARBA" id="ARBA00022692"/>
    </source>
</evidence>
<protein>
    <submittedName>
        <fullName evidence="10">Aluminum-activated malate transporter</fullName>
    </submittedName>
</protein>
<dbReference type="InParanoid" id="A0A200Q5J7"/>
<dbReference type="Pfam" id="PF11744">
    <property type="entry name" value="ALMT"/>
    <property type="match status" value="1"/>
</dbReference>
<keyword evidence="4 9" id="KW-0812">Transmembrane</keyword>
<evidence type="ECO:0000313" key="10">
    <source>
        <dbReference type="EMBL" id="OVA05770.1"/>
    </source>
</evidence>
<reference evidence="10 11" key="1">
    <citation type="journal article" date="2017" name="Mol. Plant">
        <title>The Genome of Medicinal Plant Macleaya cordata Provides New Insights into Benzylisoquinoline Alkaloids Metabolism.</title>
        <authorList>
            <person name="Liu X."/>
            <person name="Liu Y."/>
            <person name="Huang P."/>
            <person name="Ma Y."/>
            <person name="Qing Z."/>
            <person name="Tang Q."/>
            <person name="Cao H."/>
            <person name="Cheng P."/>
            <person name="Zheng Y."/>
            <person name="Yuan Z."/>
            <person name="Zhou Y."/>
            <person name="Liu J."/>
            <person name="Tang Z."/>
            <person name="Zhuo Y."/>
            <person name="Zhang Y."/>
            <person name="Yu L."/>
            <person name="Huang J."/>
            <person name="Yang P."/>
            <person name="Peng Q."/>
            <person name="Zhang J."/>
            <person name="Jiang W."/>
            <person name="Zhang Z."/>
            <person name="Lin K."/>
            <person name="Ro D.K."/>
            <person name="Chen X."/>
            <person name="Xiong X."/>
            <person name="Shang Y."/>
            <person name="Huang S."/>
            <person name="Zeng J."/>
        </authorList>
    </citation>
    <scope>NUCLEOTIDE SEQUENCE [LARGE SCALE GENOMIC DNA]</scope>
    <source>
        <strain evidence="11">cv. BLH2017</strain>
        <tissue evidence="10">Root</tissue>
    </source>
</reference>
<dbReference type="GO" id="GO:0016020">
    <property type="term" value="C:membrane"/>
    <property type="evidence" value="ECO:0007669"/>
    <property type="project" value="UniProtKB-SubCell"/>
</dbReference>
<keyword evidence="11" id="KW-1185">Reference proteome</keyword>
<evidence type="ECO:0000313" key="11">
    <source>
        <dbReference type="Proteomes" id="UP000195402"/>
    </source>
</evidence>
<feature type="transmembrane region" description="Helical" evidence="9">
    <location>
        <begin position="155"/>
        <end position="173"/>
    </location>
</feature>
<organism evidence="10 11">
    <name type="scientific">Macleaya cordata</name>
    <name type="common">Five-seeded plume-poppy</name>
    <name type="synonym">Bocconia cordata</name>
    <dbReference type="NCBI Taxonomy" id="56857"/>
    <lineage>
        <taxon>Eukaryota</taxon>
        <taxon>Viridiplantae</taxon>
        <taxon>Streptophyta</taxon>
        <taxon>Embryophyta</taxon>
        <taxon>Tracheophyta</taxon>
        <taxon>Spermatophyta</taxon>
        <taxon>Magnoliopsida</taxon>
        <taxon>Ranunculales</taxon>
        <taxon>Papaveraceae</taxon>
        <taxon>Papaveroideae</taxon>
        <taxon>Macleaya</taxon>
    </lineage>
</organism>
<evidence type="ECO:0000256" key="2">
    <source>
        <dbReference type="ARBA" id="ARBA00007079"/>
    </source>
</evidence>
<keyword evidence="7 9" id="KW-0472">Membrane</keyword>
<dbReference type="InterPro" id="IPR020966">
    <property type="entry name" value="ALMT"/>
</dbReference>
<dbReference type="OMA" id="VFPTWAS"/>
<feature type="transmembrane region" description="Helical" evidence="9">
    <location>
        <begin position="43"/>
        <end position="62"/>
    </location>
</feature>
<dbReference type="Proteomes" id="UP000195402">
    <property type="component" value="Unassembled WGS sequence"/>
</dbReference>
<keyword evidence="5 9" id="KW-1133">Transmembrane helix</keyword>
<gene>
    <name evidence="10" type="ORF">BVC80_9037g29</name>
</gene>
<evidence type="ECO:0000256" key="5">
    <source>
        <dbReference type="ARBA" id="ARBA00022989"/>
    </source>
</evidence>
<name>A0A200Q5J7_MACCD</name>
<evidence type="ECO:0000256" key="6">
    <source>
        <dbReference type="ARBA" id="ARBA00023065"/>
    </source>
</evidence>
<evidence type="ECO:0000256" key="9">
    <source>
        <dbReference type="SAM" id="Phobius"/>
    </source>
</evidence>
<dbReference type="STRING" id="56857.A0A200Q5J7"/>
<comment type="subcellular location">
    <subcellularLocation>
        <location evidence="1">Membrane</location>
        <topology evidence="1">Multi-pass membrane protein</topology>
    </subcellularLocation>
</comment>
<dbReference type="OrthoDB" id="68611at2759"/>
<evidence type="ECO:0000256" key="7">
    <source>
        <dbReference type="ARBA" id="ARBA00023136"/>
    </source>
</evidence>
<feature type="transmembrane region" description="Helical" evidence="9">
    <location>
        <begin position="74"/>
        <end position="93"/>
    </location>
</feature>
<keyword evidence="3" id="KW-0813">Transport</keyword>
<dbReference type="GO" id="GO:0034220">
    <property type="term" value="P:monoatomic ion transmembrane transport"/>
    <property type="evidence" value="ECO:0007669"/>
    <property type="project" value="UniProtKB-KW"/>
</dbReference>
<keyword evidence="6" id="KW-0406">Ion transport</keyword>
<feature type="transmembrane region" description="Helical" evidence="9">
    <location>
        <begin position="185"/>
        <end position="207"/>
    </location>
</feature>
<sequence>MSSTVVAIPSEEGDSLRVKKKNQFFLSFLHCIKQKKGRYDPKVLIHSIKVGIALVLVSLLYLVDPLYEQVGENAMWAIMTVVVVFEFTAGAVLSKGVNRALGTVLGGGLGCLAAMLAQEIGGIGRAIIVGISVFIFGAAASYSRLVPSIKRKYDYGVMIFLLTFNLVVVSGLRSEEVIQLARERLSTIVIGFSICIITSFLIFPLWASDELHCSIVTKFENLARSIEGCLEEYFEATDGKKENQVNSSSGGYKSVLYSKSKDETLANFARWEPWHGKFGFYYPWDKYLHIGELLRELAASILSLKGSFQPPQQACEAFFGGNKVFPLFVVLIRLLSGPSSALLRLSVKEPCEVVSSMIARTLRELGDSITNMTRSRSAALIVAKLQLKRTELRVAMLASKLESDDGLEIATLVFMLMDMAVKVEKLVQEVEELGDLARFVPQ</sequence>
<accession>A0A200Q5J7</accession>
<evidence type="ECO:0000256" key="3">
    <source>
        <dbReference type="ARBA" id="ARBA00022448"/>
    </source>
</evidence>
<proteinExistence type="inferred from homology"/>
<dbReference type="PANTHER" id="PTHR31086">
    <property type="entry name" value="ALUMINUM-ACTIVATED MALATE TRANSPORTER 10"/>
    <property type="match status" value="1"/>
</dbReference>
<comment type="similarity">
    <text evidence="2">Belongs to the aromatic acid exporter (TC 2.A.85) family.</text>
</comment>
<dbReference type="EMBL" id="MVGT01003007">
    <property type="protein sequence ID" value="OVA05770.1"/>
    <property type="molecule type" value="Genomic_DNA"/>
</dbReference>
<dbReference type="GO" id="GO:0015743">
    <property type="term" value="P:malate transport"/>
    <property type="evidence" value="ECO:0007669"/>
    <property type="project" value="InterPro"/>
</dbReference>
<evidence type="ECO:0000256" key="8">
    <source>
        <dbReference type="ARBA" id="ARBA00023303"/>
    </source>
</evidence>
<dbReference type="AlphaFoldDB" id="A0A200Q5J7"/>
<comment type="caution">
    <text evidence="10">The sequence shown here is derived from an EMBL/GenBank/DDBJ whole genome shotgun (WGS) entry which is preliminary data.</text>
</comment>
<feature type="transmembrane region" description="Helical" evidence="9">
    <location>
        <begin position="123"/>
        <end position="143"/>
    </location>
</feature>
<evidence type="ECO:0000256" key="1">
    <source>
        <dbReference type="ARBA" id="ARBA00004141"/>
    </source>
</evidence>
<keyword evidence="8" id="KW-0407">Ion channel</keyword>